<dbReference type="Proteomes" id="UP000001072">
    <property type="component" value="Unassembled WGS sequence"/>
</dbReference>
<dbReference type="InterPro" id="IPR029058">
    <property type="entry name" value="AB_hydrolase_fold"/>
</dbReference>
<comment type="subcellular location">
    <subcellularLocation>
        <location evidence="1">Lipid droplet</location>
    </subcellularLocation>
</comment>
<organism evidence="6">
    <name type="scientific">Melampsora larici-populina (strain 98AG31 / pathotype 3-4-7)</name>
    <name type="common">Poplar leaf rust fungus</name>
    <dbReference type="NCBI Taxonomy" id="747676"/>
    <lineage>
        <taxon>Eukaryota</taxon>
        <taxon>Fungi</taxon>
        <taxon>Dikarya</taxon>
        <taxon>Basidiomycota</taxon>
        <taxon>Pucciniomycotina</taxon>
        <taxon>Pucciniomycetes</taxon>
        <taxon>Pucciniales</taxon>
        <taxon>Melampsoraceae</taxon>
        <taxon>Melampsora</taxon>
    </lineage>
</organism>
<evidence type="ECO:0000313" key="5">
    <source>
        <dbReference type="EMBL" id="EGF99133.1"/>
    </source>
</evidence>
<reference evidence="6" key="1">
    <citation type="journal article" date="2011" name="Proc. Natl. Acad. Sci. U.S.A.">
        <title>Obligate biotrophy features unraveled by the genomic analysis of rust fungi.</title>
        <authorList>
            <person name="Duplessis S."/>
            <person name="Cuomo C.A."/>
            <person name="Lin Y.-C."/>
            <person name="Aerts A."/>
            <person name="Tisserant E."/>
            <person name="Veneault-Fourrey C."/>
            <person name="Joly D.L."/>
            <person name="Hacquard S."/>
            <person name="Amselem J."/>
            <person name="Cantarel B.L."/>
            <person name="Chiu R."/>
            <person name="Coutinho P.M."/>
            <person name="Feau N."/>
            <person name="Field M."/>
            <person name="Frey P."/>
            <person name="Gelhaye E."/>
            <person name="Goldberg J."/>
            <person name="Grabherr M.G."/>
            <person name="Kodira C.D."/>
            <person name="Kohler A."/>
            <person name="Kuees U."/>
            <person name="Lindquist E.A."/>
            <person name="Lucas S.M."/>
            <person name="Mago R."/>
            <person name="Mauceli E."/>
            <person name="Morin E."/>
            <person name="Murat C."/>
            <person name="Pangilinan J.L."/>
            <person name="Park R."/>
            <person name="Pearson M."/>
            <person name="Quesneville H."/>
            <person name="Rouhier N."/>
            <person name="Sakthikumar S."/>
            <person name="Salamov A.A."/>
            <person name="Schmutz J."/>
            <person name="Selles B."/>
            <person name="Shapiro H."/>
            <person name="Tanguay P."/>
            <person name="Tuskan G.A."/>
            <person name="Henrissat B."/>
            <person name="Van de Peer Y."/>
            <person name="Rouze P."/>
            <person name="Ellis J.G."/>
            <person name="Dodds P.N."/>
            <person name="Schein J.E."/>
            <person name="Zhong S."/>
            <person name="Hamelin R.C."/>
            <person name="Grigoriev I.V."/>
            <person name="Szabo L.J."/>
            <person name="Martin F."/>
        </authorList>
    </citation>
    <scope>NUCLEOTIDE SEQUENCE [LARGE SCALE GENOMIC DNA]</scope>
    <source>
        <strain evidence="6">98AG31 / pathotype 3-4-7</strain>
    </source>
</reference>
<dbReference type="HOGENOM" id="CLU_1077992_0_0_1"/>
<dbReference type="KEGG" id="mlr:MELLADRAFT_112942"/>
<dbReference type="PANTHER" id="PTHR13390">
    <property type="entry name" value="LIPASE"/>
    <property type="match status" value="1"/>
</dbReference>
<evidence type="ECO:0000256" key="4">
    <source>
        <dbReference type="ARBA" id="ARBA00022801"/>
    </source>
</evidence>
<evidence type="ECO:0000313" key="6">
    <source>
        <dbReference type="Proteomes" id="UP000001072"/>
    </source>
</evidence>
<dbReference type="EMBL" id="GL883163">
    <property type="protein sequence ID" value="EGF99133.1"/>
    <property type="molecule type" value="Genomic_DNA"/>
</dbReference>
<dbReference type="GO" id="GO:0016298">
    <property type="term" value="F:lipase activity"/>
    <property type="evidence" value="ECO:0007669"/>
    <property type="project" value="InterPro"/>
</dbReference>
<dbReference type="PANTHER" id="PTHR13390:SF0">
    <property type="entry name" value="LIPID DROPLET-ASSOCIATED HYDROLASE"/>
    <property type="match status" value="1"/>
</dbReference>
<dbReference type="InterPro" id="IPR019363">
    <property type="entry name" value="LDAH"/>
</dbReference>
<dbReference type="eggNOG" id="KOG3975">
    <property type="taxonomic scope" value="Eukaryota"/>
</dbReference>
<keyword evidence="3" id="KW-0551">Lipid droplet</keyword>
<dbReference type="RefSeq" id="XP_007417591.1">
    <property type="nucleotide sequence ID" value="XM_007417529.1"/>
</dbReference>
<evidence type="ECO:0000256" key="2">
    <source>
        <dbReference type="ARBA" id="ARBA00008300"/>
    </source>
</evidence>
<dbReference type="AlphaFoldDB" id="F4S867"/>
<dbReference type="VEuPathDB" id="FungiDB:MELLADRAFT_112942"/>
<proteinExistence type="inferred from homology"/>
<dbReference type="InParanoid" id="F4S867"/>
<dbReference type="OrthoDB" id="448051at2759"/>
<name>F4S867_MELLP</name>
<dbReference type="Pfam" id="PF10230">
    <property type="entry name" value="LIDHydrolase"/>
    <property type="match status" value="1"/>
</dbReference>
<evidence type="ECO:0000256" key="1">
    <source>
        <dbReference type="ARBA" id="ARBA00004502"/>
    </source>
</evidence>
<keyword evidence="4" id="KW-0378">Hydrolase</keyword>
<dbReference type="SUPFAM" id="SSF53474">
    <property type="entry name" value="alpha/beta-Hydrolases"/>
    <property type="match status" value="1"/>
</dbReference>
<dbReference type="GO" id="GO:0005811">
    <property type="term" value="C:lipid droplet"/>
    <property type="evidence" value="ECO:0007669"/>
    <property type="project" value="UniProtKB-SubCell"/>
</dbReference>
<keyword evidence="6" id="KW-1185">Reference proteome</keyword>
<dbReference type="GO" id="GO:0019915">
    <property type="term" value="P:lipid storage"/>
    <property type="evidence" value="ECO:0007669"/>
    <property type="project" value="InterPro"/>
</dbReference>
<accession>F4S867</accession>
<comment type="similarity">
    <text evidence="2">Belongs to the AB hydrolase superfamily. LDAH family.</text>
</comment>
<dbReference type="GeneID" id="18924831"/>
<gene>
    <name evidence="5" type="ORF">MELLADRAFT_112942</name>
</gene>
<sequence>MKKDESETDKSEIILPIRTSFSWKSSIYPPSDLHIWSSTFSKTMKFEINPDPPPRLMILLIPGNPGLCEFYDRFLNRLYQNLESNQISNQIICVGHLGLSLKYFNQDKRYLRNLQRLFFNTKRCQQFAELDDQIEFHEGFVEMISHTLDPEKTKLILIGHSVGGHIANKEKMTIFWSEEDQDWWIPKPEIDRIIKLLESTTYQNNSEVGVQEEVKKNLKNVPRWERSNNNIPHAFCLEHGERMADKCASWIKTLLSES</sequence>
<protein>
    <submittedName>
        <fullName evidence="5">Uncharacterized protein</fullName>
    </submittedName>
</protein>
<evidence type="ECO:0000256" key="3">
    <source>
        <dbReference type="ARBA" id="ARBA00022677"/>
    </source>
</evidence>